<dbReference type="PANTHER" id="PTHR42782">
    <property type="entry name" value="SI:CH73-314G15.3"/>
    <property type="match status" value="1"/>
</dbReference>
<protein>
    <submittedName>
        <fullName evidence="2">Ferritin-like domain-containing protein</fullName>
    </submittedName>
</protein>
<dbReference type="SUPFAM" id="SSF47240">
    <property type="entry name" value="Ferritin-like"/>
    <property type="match status" value="1"/>
</dbReference>
<dbReference type="EMBL" id="VYXP01000002">
    <property type="protein sequence ID" value="KAA9133310.1"/>
    <property type="molecule type" value="Genomic_DNA"/>
</dbReference>
<comment type="caution">
    <text evidence="2">The sequence shown here is derived from an EMBL/GenBank/DDBJ whole genome shotgun (WGS) entry which is preliminary data.</text>
</comment>
<gene>
    <name evidence="2" type="ORF">F3N42_02860</name>
</gene>
<dbReference type="Proteomes" id="UP000325372">
    <property type="component" value="Unassembled WGS sequence"/>
</dbReference>
<dbReference type="Pfam" id="PF04305">
    <property type="entry name" value="DUF455"/>
    <property type="match status" value="1"/>
</dbReference>
<dbReference type="PIRSF" id="PIRSF012318">
    <property type="entry name" value="UCP012318"/>
    <property type="match status" value="1"/>
</dbReference>
<sequence>MKTVTTAAGYDDIRACLAEVDPAAKSAAVMALWARVEAAGFDPGLPSVPADRTPPGRPGRPELVDPRKVPRRRLGSDAGRAALVHAIAHIEFNAINLALDAAWRFRDMPDGFVIDWLSVAWDEARHFTMLAERLAQLGHAYGDFPAHNGLWQMAERTMDDPLERMALVPRVLEARGLDVTPGMIERLREAGDDPTIAALEVILEEEVRHVEIGSRWFDWCCGQAGVDPETTFLHLLRTKFAGRVKGPFNVPARMRAGFSERELAALENI</sequence>
<dbReference type="InterPro" id="IPR007402">
    <property type="entry name" value="DUF455"/>
</dbReference>
<keyword evidence="3" id="KW-1185">Reference proteome</keyword>
<evidence type="ECO:0000313" key="3">
    <source>
        <dbReference type="Proteomes" id="UP000325372"/>
    </source>
</evidence>
<accession>A0A5N0TEA1</accession>
<evidence type="ECO:0000256" key="1">
    <source>
        <dbReference type="SAM" id="MobiDB-lite"/>
    </source>
</evidence>
<organism evidence="2 3">
    <name type="scientific">Marinihelvus fidelis</name>
    <dbReference type="NCBI Taxonomy" id="2613842"/>
    <lineage>
        <taxon>Bacteria</taxon>
        <taxon>Pseudomonadati</taxon>
        <taxon>Pseudomonadota</taxon>
        <taxon>Gammaproteobacteria</taxon>
        <taxon>Chromatiales</taxon>
        <taxon>Wenzhouxiangellaceae</taxon>
        <taxon>Marinihelvus</taxon>
    </lineage>
</organism>
<name>A0A5N0TEA1_9GAMM</name>
<dbReference type="InterPro" id="IPR009078">
    <property type="entry name" value="Ferritin-like_SF"/>
</dbReference>
<dbReference type="RefSeq" id="WP_150862868.1">
    <property type="nucleotide sequence ID" value="NZ_VYXP01000002.1"/>
</dbReference>
<dbReference type="AlphaFoldDB" id="A0A5N0TEA1"/>
<dbReference type="Gene3D" id="1.20.1260.10">
    <property type="match status" value="1"/>
</dbReference>
<proteinExistence type="predicted"/>
<reference evidence="2 3" key="1">
    <citation type="submission" date="2019-09" db="EMBL/GenBank/DDBJ databases">
        <title>Wenzhouxiangella sp. Genome sequencing and assembly.</title>
        <authorList>
            <person name="Zhang R."/>
        </authorList>
    </citation>
    <scope>NUCLEOTIDE SEQUENCE [LARGE SCALE GENOMIC DNA]</scope>
    <source>
        <strain evidence="2 3">W260</strain>
    </source>
</reference>
<dbReference type="PANTHER" id="PTHR42782:SF4">
    <property type="entry name" value="DUF455 DOMAIN-CONTAINING PROTEIN"/>
    <property type="match status" value="1"/>
</dbReference>
<feature type="region of interest" description="Disordered" evidence="1">
    <location>
        <begin position="44"/>
        <end position="71"/>
    </location>
</feature>
<feature type="compositionally biased region" description="Basic and acidic residues" evidence="1">
    <location>
        <begin position="59"/>
        <end position="68"/>
    </location>
</feature>
<dbReference type="InterPro" id="IPR011197">
    <property type="entry name" value="UCP012318"/>
</dbReference>
<dbReference type="CDD" id="cd00657">
    <property type="entry name" value="Ferritin_like"/>
    <property type="match status" value="1"/>
</dbReference>
<dbReference type="InterPro" id="IPR012347">
    <property type="entry name" value="Ferritin-like"/>
</dbReference>
<evidence type="ECO:0000313" key="2">
    <source>
        <dbReference type="EMBL" id="KAA9133310.1"/>
    </source>
</evidence>